<name>A0A7S4NVK8_GUITH</name>
<protein>
    <submittedName>
        <fullName evidence="2">Uncharacterized protein</fullName>
    </submittedName>
</protein>
<organism evidence="2">
    <name type="scientific">Guillardia theta</name>
    <name type="common">Cryptophyte</name>
    <name type="synonym">Cryptomonas phi</name>
    <dbReference type="NCBI Taxonomy" id="55529"/>
    <lineage>
        <taxon>Eukaryota</taxon>
        <taxon>Cryptophyceae</taxon>
        <taxon>Pyrenomonadales</taxon>
        <taxon>Geminigeraceae</taxon>
        <taxon>Guillardia</taxon>
    </lineage>
</organism>
<proteinExistence type="predicted"/>
<evidence type="ECO:0000313" key="2">
    <source>
        <dbReference type="EMBL" id="CAE2311306.1"/>
    </source>
</evidence>
<feature type="compositionally biased region" description="Basic and acidic residues" evidence="1">
    <location>
        <begin position="45"/>
        <end position="91"/>
    </location>
</feature>
<accession>A0A7S4NVK8</accession>
<sequence length="102" mass="12023">MLSSLRPLQEECGRTRRELQLLAEEWESAMQDKRFLESEIVRQQKAMKDLPADEDRKRQQSKDSEQRETQSLREELEKQRKARNKAEEEVSSHPPPPSTDSS</sequence>
<dbReference type="AlphaFoldDB" id="A0A7S4NVK8"/>
<reference evidence="2" key="1">
    <citation type="submission" date="2021-01" db="EMBL/GenBank/DDBJ databases">
        <authorList>
            <person name="Corre E."/>
            <person name="Pelletier E."/>
            <person name="Niang G."/>
            <person name="Scheremetjew M."/>
            <person name="Finn R."/>
            <person name="Kale V."/>
            <person name="Holt S."/>
            <person name="Cochrane G."/>
            <person name="Meng A."/>
            <person name="Brown T."/>
            <person name="Cohen L."/>
        </authorList>
    </citation>
    <scope>NUCLEOTIDE SEQUENCE</scope>
    <source>
        <strain evidence="2">CCMP 2712</strain>
    </source>
</reference>
<dbReference type="EMBL" id="HBKN01027884">
    <property type="protein sequence ID" value="CAE2311306.1"/>
    <property type="molecule type" value="Transcribed_RNA"/>
</dbReference>
<feature type="compositionally biased region" description="Pro residues" evidence="1">
    <location>
        <begin position="93"/>
        <end position="102"/>
    </location>
</feature>
<gene>
    <name evidence="2" type="ORF">GTHE00462_LOCUS21550</name>
</gene>
<feature type="region of interest" description="Disordered" evidence="1">
    <location>
        <begin position="45"/>
        <end position="102"/>
    </location>
</feature>
<evidence type="ECO:0000256" key="1">
    <source>
        <dbReference type="SAM" id="MobiDB-lite"/>
    </source>
</evidence>